<evidence type="ECO:0000256" key="1">
    <source>
        <dbReference type="SAM" id="MobiDB-lite"/>
    </source>
</evidence>
<dbReference type="PANTHER" id="PTHR13500:SF0">
    <property type="entry name" value="NUCLEOLAR PRE-RIBOSOMAL-ASSOCIATED PROTEIN 1"/>
    <property type="match status" value="1"/>
</dbReference>
<accession>A0AAD9R0E8</accession>
<reference evidence="5" key="2">
    <citation type="journal article" date="2023" name="Science">
        <title>Genomic signatures of disease resistance in endangered staghorn corals.</title>
        <authorList>
            <person name="Vollmer S.V."/>
            <person name="Selwyn J.D."/>
            <person name="Despard B.A."/>
            <person name="Roesel C.L."/>
        </authorList>
    </citation>
    <scope>NUCLEOTIDE SEQUENCE</scope>
    <source>
        <strain evidence="5">K2</strain>
    </source>
</reference>
<dbReference type="InterPro" id="IPR039844">
    <property type="entry name" value="URB1"/>
</dbReference>
<evidence type="ECO:0000313" key="6">
    <source>
        <dbReference type="Proteomes" id="UP001249851"/>
    </source>
</evidence>
<evidence type="ECO:0000259" key="4">
    <source>
        <dbReference type="Pfam" id="PF26140"/>
    </source>
</evidence>
<feature type="region of interest" description="Disordered" evidence="1">
    <location>
        <begin position="1"/>
        <end position="26"/>
    </location>
</feature>
<dbReference type="Pfam" id="PF16201">
    <property type="entry name" value="NopRA1"/>
    <property type="match status" value="1"/>
</dbReference>
<dbReference type="InterPro" id="IPR021714">
    <property type="entry name" value="URB1_N"/>
</dbReference>
<dbReference type="Pfam" id="PF11707">
    <property type="entry name" value="Npa1"/>
    <property type="match status" value="2"/>
</dbReference>
<organism evidence="5 6">
    <name type="scientific">Acropora cervicornis</name>
    <name type="common">Staghorn coral</name>
    <dbReference type="NCBI Taxonomy" id="6130"/>
    <lineage>
        <taxon>Eukaryota</taxon>
        <taxon>Metazoa</taxon>
        <taxon>Cnidaria</taxon>
        <taxon>Anthozoa</taxon>
        <taxon>Hexacorallia</taxon>
        <taxon>Scleractinia</taxon>
        <taxon>Astrocoeniina</taxon>
        <taxon>Acroporidae</taxon>
        <taxon>Acropora</taxon>
    </lineage>
</organism>
<sequence>MQKRKERDLEDGEASPKKPKIVSVAEGNKNNDASAADLFRAVKSLLKDEHTRLLGLFHFIVNTEEDQCTTQTCLEILEHVLLFTSKDSHLASRLGMSIVQNVFQNHKKVLHHCLTVASLAFASLRLLTAMVSQGTASAREVQQSFDFTLKCLEFMPNRRQGKDKKDIRTCFIDFGLSFLMFGDLTVLKEILQLKGFLPSIMRGLMLDSPAVVQRVLSTLLTRLAALYQYNKDAEEEKSQTVRQQVHELLLNICATFKTNNPVLLRFLHKHTSLISDVLVQELVIEVLCCCHDLINPFLSGFLGGPHELKLSMSWVANMNLVTKTFMALPQPSQMISKAGLNIGFESLSSLVKTVIPVGVSRTILSRGVQHSNPLMKHLTLSLMVVILDRAQNALTCLASSDVVNEQTETTLLQQFREEILKGLCDLSLVISLRQNLRLWPSVFSPSTFDLKKLLSSQQEVDSPPIVQQLTLQILLQAPAGSLKWHRQKGKSSTSFVYSVLNLYKYARTERIRDSAKQLMRKLLSESELVSGNAIEVDIWLDQLKQFQVQKGAMKALLGYLDEVFTAVVTEANAYAEVVINARAEVLASEASGVESAVESGWNMSSDSSYVVCNFYAKTVIPDHLAAIRIVHEAVLCYAGYWLPETIKDTFSDFEDHSQGSDKPLKQLIKFLDKATVETEEEKLAVTAKIYQLLEPLDRVQFNSVIAGCVEFCKQHLSADFSPLIEVLQVFGEFVQGMDFSARESQQGTPSSASSSQSTFFCSSWIQNLLLTALERESKSKSVSHCRHILLYLSSLKRKLVSACDSFDQARLKSAALVCFQLVQYLMQRSLSLQPGSCKDDANISNEKDTRRLPGTSVPSVSVHEVESSFAEDVSRIVLHHPVILSCFLWNPESSVSPAFCKDVSALMTYSITNLLLVVLPRCKTLQSRQLIMVPFVSKLTTLGMNDIQFVLQERDASSSEAISLVGLFHDYFDRDTRARFISSLCELPAQKLVRNDPPIGEAAPSAFLLALLSLLESGSSSLDERSHSTSSLRNFDFKAQELLRPAHFKQLIKISQSVNCPQLDNTILKLLQSSLVYVLDSTTTLLDACLESPTKNKIEVALHLVQRSPALRSHFELRCLCTPKAKEGSVKGNAKTTPLEFKRHLKEFFPLVSSYLLFVHGMDLNVSGYARAKDVTSFLAGVYWDPVWEWLVDQRKKKFNTLQDQCMHMLFSLIQITPRDELEKKFKALLSKVSSWDVRQFKESPLLSVSDDDASVWNKFFTNSLRYKFENANILRTLRCVIEALYTKGVGDQKLHGSILSLETLYEMVLTHSQFLDVLLSGEKGVNTTDTEGTKEALTGLMVAIVEKDASSCKSSHLPVLFAAYSATLSAADQTILCLLNLYEKNHISFKSFSREKPGSVINAAAKCDRSSSAIGCHENESVSASISTGKVVADYQVDCCKFVEHGCLSITLASLSSLDLHMRQAGYHVLSRFMMHLEGARFWGKQQNGIQEAHFRLSSVVVCFVFRLANIFFKPEDPFYTMMNKFLLQRPCMDISNVPLFSFMFNSASMQHMTERSWMLQLLVDGLKNSHDYYFYKRRSVIELTLSYHNSPVSDQHSQKLIKELMLSALKIQPAACDLVDNFGVIAWIHSLCHKSEVCQKYEAPRSADLKTSKLKRESLTDLLSILALWEPSASKATDKIILLVWRFGFCADQSCLESRIARLRLSNVEGRTPLYVLSHLRWFRKYLLRSNTLQGQLVTESPAGEIKVLLQLYQTGLCNGKTSSTKHEKVQPYQFNSQFAVTREINIICLILFMAVQRFKMSDKGRSAVTKLAPMESCVELVGLGLEKVVFPMLPDPRGDFGNECCGNKEVALHELVSLFMQEVWMERLIPRQFLSFLLCQGESGYPVAKSLIQVLGGKKVVETWLLDEKTDSCS</sequence>
<dbReference type="Proteomes" id="UP001249851">
    <property type="component" value="Unassembled WGS sequence"/>
</dbReference>
<evidence type="ECO:0000313" key="5">
    <source>
        <dbReference type="EMBL" id="KAK2570853.1"/>
    </source>
</evidence>
<name>A0AAD9R0E8_ACRCE</name>
<evidence type="ECO:0000259" key="2">
    <source>
        <dbReference type="Pfam" id="PF11707"/>
    </source>
</evidence>
<feature type="domain" description="URB1 N-terminal" evidence="2">
    <location>
        <begin position="255"/>
        <end position="317"/>
    </location>
</feature>
<dbReference type="InterPro" id="IPR032436">
    <property type="entry name" value="URB1_C"/>
</dbReference>
<dbReference type="EMBL" id="JARQWQ010000007">
    <property type="protein sequence ID" value="KAK2570853.1"/>
    <property type="molecule type" value="Genomic_DNA"/>
</dbReference>
<protein>
    <submittedName>
        <fullName evidence="5">Nucleolar pre-ribosomal-associated protein 1</fullName>
    </submittedName>
</protein>
<dbReference type="PANTHER" id="PTHR13500">
    <property type="entry name" value="NUCLEOLAR PRERIBOSOMAL-ASSOCIATED PROTEIN 1"/>
    <property type="match status" value="1"/>
</dbReference>
<proteinExistence type="predicted"/>
<dbReference type="GO" id="GO:0000463">
    <property type="term" value="P:maturation of LSU-rRNA from tricistronic rRNA transcript (SSU-rRNA, 5.8S rRNA, LSU-rRNA)"/>
    <property type="evidence" value="ECO:0007669"/>
    <property type="project" value="TreeGrafter"/>
</dbReference>
<feature type="domain" description="URB1 central HEAT repeat" evidence="4">
    <location>
        <begin position="481"/>
        <end position="578"/>
    </location>
</feature>
<dbReference type="InterPro" id="IPR059018">
    <property type="entry name" value="HEAT_URB1"/>
</dbReference>
<reference evidence="5" key="1">
    <citation type="journal article" date="2023" name="G3 (Bethesda)">
        <title>Whole genome assembly and annotation of the endangered Caribbean coral Acropora cervicornis.</title>
        <authorList>
            <person name="Selwyn J.D."/>
            <person name="Vollmer S.V."/>
        </authorList>
    </citation>
    <scope>NUCLEOTIDE SEQUENCE</scope>
    <source>
        <strain evidence="5">K2</strain>
    </source>
</reference>
<feature type="domain" description="URB1 C-terminal" evidence="3">
    <location>
        <begin position="1449"/>
        <end position="1629"/>
    </location>
</feature>
<dbReference type="Pfam" id="PF26140">
    <property type="entry name" value="HEAT_URB1"/>
    <property type="match status" value="1"/>
</dbReference>
<dbReference type="GO" id="GO:0000466">
    <property type="term" value="P:maturation of 5.8S rRNA from tricistronic rRNA transcript (SSU-rRNA, 5.8S rRNA, LSU-rRNA)"/>
    <property type="evidence" value="ECO:0007669"/>
    <property type="project" value="TreeGrafter"/>
</dbReference>
<gene>
    <name evidence="5" type="ORF">P5673_004561</name>
</gene>
<comment type="caution">
    <text evidence="5">The sequence shown here is derived from an EMBL/GenBank/DDBJ whole genome shotgun (WGS) entry which is preliminary data.</text>
</comment>
<dbReference type="GO" id="GO:0005730">
    <property type="term" value="C:nucleolus"/>
    <property type="evidence" value="ECO:0007669"/>
    <property type="project" value="TreeGrafter"/>
</dbReference>
<evidence type="ECO:0000259" key="3">
    <source>
        <dbReference type="Pfam" id="PF16201"/>
    </source>
</evidence>
<keyword evidence="6" id="KW-1185">Reference proteome</keyword>
<feature type="domain" description="URB1 N-terminal" evidence="2">
    <location>
        <begin position="62"/>
        <end position="220"/>
    </location>
</feature>